<evidence type="ECO:0000256" key="7">
    <source>
        <dbReference type="ARBA" id="ARBA00032957"/>
    </source>
</evidence>
<dbReference type="EMBL" id="MU070328">
    <property type="protein sequence ID" value="KAF5828282.1"/>
    <property type="molecule type" value="Genomic_DNA"/>
</dbReference>
<feature type="transmembrane region" description="Helical" evidence="8">
    <location>
        <begin position="132"/>
        <end position="157"/>
    </location>
</feature>
<dbReference type="InterPro" id="IPR033580">
    <property type="entry name" value="Nurim-like"/>
</dbReference>
<dbReference type="PANTHER" id="PTHR31040">
    <property type="entry name" value="NURIM"/>
    <property type="match status" value="1"/>
</dbReference>
<dbReference type="Gene3D" id="1.20.120.1630">
    <property type="match status" value="1"/>
</dbReference>
<comment type="caution">
    <text evidence="9">The sequence shown here is derived from an EMBL/GenBank/DDBJ whole genome shotgun (WGS) entry which is preliminary data.</text>
</comment>
<evidence type="ECO:0000256" key="4">
    <source>
        <dbReference type="ARBA" id="ARBA00022989"/>
    </source>
</evidence>
<evidence type="ECO:0000256" key="2">
    <source>
        <dbReference type="ARBA" id="ARBA00010631"/>
    </source>
</evidence>
<reference evidence="9" key="1">
    <citation type="submission" date="2017-08" db="EMBL/GenBank/DDBJ databases">
        <authorList>
            <person name="Polle J.E."/>
            <person name="Barry K."/>
            <person name="Cushman J."/>
            <person name="Schmutz J."/>
            <person name="Tran D."/>
            <person name="Hathwaick L.T."/>
            <person name="Yim W.C."/>
            <person name="Jenkins J."/>
            <person name="Mckie-Krisberg Z.M."/>
            <person name="Prochnik S."/>
            <person name="Lindquist E."/>
            <person name="Dockter R.B."/>
            <person name="Adam C."/>
            <person name="Molina H."/>
            <person name="Bunkerborg J."/>
            <person name="Jin E."/>
            <person name="Buchheim M."/>
            <person name="Magnuson J."/>
        </authorList>
    </citation>
    <scope>NUCLEOTIDE SEQUENCE</scope>
    <source>
        <strain evidence="9">CCAP 19/18</strain>
    </source>
</reference>
<keyword evidence="5 8" id="KW-0472">Membrane</keyword>
<evidence type="ECO:0000256" key="3">
    <source>
        <dbReference type="ARBA" id="ARBA00022692"/>
    </source>
</evidence>
<keyword evidence="4 8" id="KW-1133">Transmembrane helix</keyword>
<evidence type="ECO:0000256" key="8">
    <source>
        <dbReference type="SAM" id="Phobius"/>
    </source>
</evidence>
<name>A0ABQ7G101_DUNSA</name>
<keyword evidence="10" id="KW-1185">Reference proteome</keyword>
<keyword evidence="3 8" id="KW-0812">Transmembrane</keyword>
<evidence type="ECO:0000313" key="10">
    <source>
        <dbReference type="Proteomes" id="UP000815325"/>
    </source>
</evidence>
<protein>
    <recommendedName>
        <fullName evidence="7">Nuclear envelope membrane protein</fullName>
    </recommendedName>
    <alternativeName>
        <fullName evidence="6">Nuclear rim protein</fullName>
    </alternativeName>
</protein>
<feature type="transmembrane region" description="Helical" evidence="8">
    <location>
        <begin position="12"/>
        <end position="30"/>
    </location>
</feature>
<dbReference type="PANTHER" id="PTHR31040:SF1">
    <property type="entry name" value="NURIM"/>
    <property type="match status" value="1"/>
</dbReference>
<dbReference type="Proteomes" id="UP000815325">
    <property type="component" value="Unassembled WGS sequence"/>
</dbReference>
<evidence type="ECO:0000256" key="6">
    <source>
        <dbReference type="ARBA" id="ARBA00031700"/>
    </source>
</evidence>
<evidence type="ECO:0000313" key="9">
    <source>
        <dbReference type="EMBL" id="KAF5828282.1"/>
    </source>
</evidence>
<sequence length="280" mass="31027">MAAMLRDAVRIAFGATVYCYFLWLVTYLFAWSTNAQAYIAQAVQERTQQPVVLQALDLMFLIFPRMIDGSCGASVCASTWPSPADFLCNTLLFLAWTVPHRSVFVLQTCTLFHLLINKWVPMPLPVYDVSSVSWASTALHMAAIIGFILMIFASFLVDHFDLFGLRHVFMGEQYTPPGISNSSVYKFVRHPIYLGTLITFVSTPTMTLGRLLFAALSLCYMLVGIQLEEQTIAHEAGPSYAIYRRNVPALIPRLCPFSPSSQASATVTLESSSAVGKKGL</sequence>
<evidence type="ECO:0000256" key="1">
    <source>
        <dbReference type="ARBA" id="ARBA00004141"/>
    </source>
</evidence>
<accession>A0ABQ7G101</accession>
<organism evidence="9 10">
    <name type="scientific">Dunaliella salina</name>
    <name type="common">Green alga</name>
    <name type="synonym">Protococcus salinus</name>
    <dbReference type="NCBI Taxonomy" id="3046"/>
    <lineage>
        <taxon>Eukaryota</taxon>
        <taxon>Viridiplantae</taxon>
        <taxon>Chlorophyta</taxon>
        <taxon>core chlorophytes</taxon>
        <taxon>Chlorophyceae</taxon>
        <taxon>CS clade</taxon>
        <taxon>Chlamydomonadales</taxon>
        <taxon>Dunaliellaceae</taxon>
        <taxon>Dunaliella</taxon>
    </lineage>
</organism>
<gene>
    <name evidence="9" type="ORF">DUNSADRAFT_17856</name>
</gene>
<comment type="subcellular location">
    <subcellularLocation>
        <location evidence="1">Membrane</location>
        <topology evidence="1">Multi-pass membrane protein</topology>
    </subcellularLocation>
</comment>
<proteinExistence type="inferred from homology"/>
<evidence type="ECO:0000256" key="5">
    <source>
        <dbReference type="ARBA" id="ARBA00023136"/>
    </source>
</evidence>
<feature type="transmembrane region" description="Helical" evidence="8">
    <location>
        <begin position="192"/>
        <end position="223"/>
    </location>
</feature>
<comment type="similarity">
    <text evidence="2">Belongs to the nurim family.</text>
</comment>